<dbReference type="EMBL" id="BCSZ01000008">
    <property type="protein sequence ID" value="GAT00374.1"/>
    <property type="molecule type" value="Genomic_DNA"/>
</dbReference>
<evidence type="ECO:0000256" key="1">
    <source>
        <dbReference type="SAM" id="SignalP"/>
    </source>
</evidence>
<reference evidence="2 3" key="1">
    <citation type="journal article" date="2016" name="Genome Announc.">
        <title>Draft Genome Sequences of Five Rapidly Growing Mycobacterium Species, M. thermoresistibile, M. fortuitum subsp. acetamidolyticum, M. canariasense, M. brisbanense, and M. novocastrense.</title>
        <authorList>
            <person name="Katahira K."/>
            <person name="Ogura Y."/>
            <person name="Gotoh Y."/>
            <person name="Hayashi T."/>
        </authorList>
    </citation>
    <scope>NUCLEOTIDE SEQUENCE [LARGE SCALE GENOMIC DNA]</scope>
    <source>
        <strain evidence="2 3">JCM6368</strain>
    </source>
</reference>
<gene>
    <name evidence="2" type="ORF">RMCFA_0488</name>
</gene>
<feature type="chain" id="PRO_5007090325" description="Secreted protein" evidence="1">
    <location>
        <begin position="27"/>
        <end position="164"/>
    </location>
</feature>
<reference evidence="3" key="2">
    <citation type="submission" date="2016-02" db="EMBL/GenBank/DDBJ databases">
        <title>Draft genome sequence of five rapidly growing Mycobacterium species.</title>
        <authorList>
            <person name="Katahira K."/>
            <person name="Gotou Y."/>
            <person name="Iida K."/>
            <person name="Ogura Y."/>
            <person name="Hayashi T."/>
        </authorList>
    </citation>
    <scope>NUCLEOTIDE SEQUENCE [LARGE SCALE GENOMIC DNA]</scope>
    <source>
        <strain evidence="3">JCM6368</strain>
    </source>
</reference>
<proteinExistence type="predicted"/>
<comment type="caution">
    <text evidence="2">The sequence shown here is derived from an EMBL/GenBank/DDBJ whole genome shotgun (WGS) entry which is preliminary data.</text>
</comment>
<evidence type="ECO:0000313" key="3">
    <source>
        <dbReference type="Proteomes" id="UP000069705"/>
    </source>
</evidence>
<keyword evidence="1" id="KW-0732">Signal</keyword>
<evidence type="ECO:0008006" key="4">
    <source>
        <dbReference type="Google" id="ProtNLM"/>
    </source>
</evidence>
<dbReference type="Proteomes" id="UP000069705">
    <property type="component" value="Unassembled WGS sequence"/>
</dbReference>
<organism evidence="2 3">
    <name type="scientific">Mycolicibacterium fortuitum subsp. acetamidolyticum</name>
    <dbReference type="NCBI Taxonomy" id="144550"/>
    <lineage>
        <taxon>Bacteria</taxon>
        <taxon>Bacillati</taxon>
        <taxon>Actinomycetota</taxon>
        <taxon>Actinomycetes</taxon>
        <taxon>Mycobacteriales</taxon>
        <taxon>Mycobacteriaceae</taxon>
        <taxon>Mycolicibacterium</taxon>
    </lineage>
</organism>
<feature type="signal peptide" evidence="1">
    <location>
        <begin position="1"/>
        <end position="26"/>
    </location>
</feature>
<name>A0A100WM45_MYCFO</name>
<dbReference type="AlphaFoldDB" id="A0A100WM45"/>
<protein>
    <recommendedName>
        <fullName evidence="4">Secreted protein</fullName>
    </recommendedName>
</protein>
<evidence type="ECO:0000313" key="2">
    <source>
        <dbReference type="EMBL" id="GAT00374.1"/>
    </source>
</evidence>
<dbReference type="RefSeq" id="WP_131722253.1">
    <property type="nucleotide sequence ID" value="NZ_BCSZ01000008.1"/>
</dbReference>
<dbReference type="GeneID" id="93415496"/>
<sequence length="164" mass="17030">MRRASVVSAFWTAIVLAVATAPTGDAAPPGFPDLDAFSAVDPAPYVQHGLKASRVGFTTSTLTCMWEYRPDRNDHVVAGCSGTIVGMPAEAPQSELEASCDGVSSSFVRGRGPCPPPAGYPRLAPGHKLTAVNTTCAVTDDGVACIDPIVNHGFVVQPSGSWVF</sequence>
<accession>A0A100WM45</accession>